<evidence type="ECO:0000259" key="3">
    <source>
        <dbReference type="Pfam" id="PF12439"/>
    </source>
</evidence>
<evidence type="ECO:0000313" key="5">
    <source>
        <dbReference type="Proteomes" id="UP000324143"/>
    </source>
</evidence>
<accession>A0A5D0M9S0</accession>
<dbReference type="Proteomes" id="UP000324143">
    <property type="component" value="Unassembled WGS sequence"/>
</dbReference>
<dbReference type="InterPro" id="IPR010401">
    <property type="entry name" value="AGL/Gdb1"/>
</dbReference>
<keyword evidence="5" id="KW-1185">Reference proteome</keyword>
<feature type="domain" description="Glycogen debranching enzyme bacterial and archaeal type N-terminal" evidence="3">
    <location>
        <begin position="13"/>
        <end position="231"/>
    </location>
</feature>
<dbReference type="GO" id="GO:0004135">
    <property type="term" value="F:amylo-alpha-1,6-glucosidase activity"/>
    <property type="evidence" value="ECO:0007669"/>
    <property type="project" value="InterPro"/>
</dbReference>
<reference evidence="4" key="1">
    <citation type="submission" date="2019-08" db="EMBL/GenBank/DDBJ databases">
        <title>Genomic characterization of a novel candidate phylum (ARYD3) from a high temperature, high salinity tertiary oil reservoir in north central Oklahoma, USA.</title>
        <authorList>
            <person name="Youssef N.H."/>
            <person name="Yadav A."/>
            <person name="Elshahed M.S."/>
        </authorList>
    </citation>
    <scope>NUCLEOTIDE SEQUENCE [LARGE SCALE GENOMIC DNA]</scope>
    <source>
        <strain evidence="4">ARYD3</strain>
    </source>
</reference>
<dbReference type="GO" id="GO:0004134">
    <property type="term" value="F:4-alpha-glucanotransferase activity"/>
    <property type="evidence" value="ECO:0007669"/>
    <property type="project" value="InterPro"/>
</dbReference>
<keyword evidence="1" id="KW-0472">Membrane</keyword>
<dbReference type="InterPro" id="IPR008928">
    <property type="entry name" value="6-hairpin_glycosidase_sf"/>
</dbReference>
<evidence type="ECO:0000259" key="2">
    <source>
        <dbReference type="Pfam" id="PF06202"/>
    </source>
</evidence>
<name>A0A5D0M9S0_9BACT</name>
<dbReference type="SUPFAM" id="SSF48208">
    <property type="entry name" value="Six-hairpin glycosidases"/>
    <property type="match status" value="1"/>
</dbReference>
<evidence type="ECO:0008006" key="6">
    <source>
        <dbReference type="Google" id="ProtNLM"/>
    </source>
</evidence>
<evidence type="ECO:0000313" key="4">
    <source>
        <dbReference type="EMBL" id="TYB30524.1"/>
    </source>
</evidence>
<dbReference type="EMBL" id="VSIX01000124">
    <property type="protein sequence ID" value="TYB30524.1"/>
    <property type="molecule type" value="Genomic_DNA"/>
</dbReference>
<feature type="transmembrane region" description="Helical" evidence="1">
    <location>
        <begin position="594"/>
        <end position="610"/>
    </location>
</feature>
<dbReference type="InterPro" id="IPR032790">
    <property type="entry name" value="GDE_C"/>
</dbReference>
<dbReference type="Pfam" id="PF06202">
    <property type="entry name" value="GDE_C"/>
    <property type="match status" value="1"/>
</dbReference>
<gene>
    <name evidence="4" type="ORF">FXF47_08760</name>
</gene>
<protein>
    <recommendedName>
        <fullName evidence="6">Glycogen debranching protein</fullName>
    </recommendedName>
</protein>
<dbReference type="PANTHER" id="PTHR10569:SF2">
    <property type="entry name" value="GLYCOGEN DEBRANCHING ENZYME"/>
    <property type="match status" value="1"/>
</dbReference>
<evidence type="ECO:0000256" key="1">
    <source>
        <dbReference type="SAM" id="Phobius"/>
    </source>
</evidence>
<keyword evidence="1" id="KW-1133">Transmembrane helix</keyword>
<feature type="domain" description="Glycogen debranching enzyme C-terminal" evidence="2">
    <location>
        <begin position="307"/>
        <end position="668"/>
    </location>
</feature>
<comment type="caution">
    <text evidence="4">The sequence shown here is derived from an EMBL/GenBank/DDBJ whole genome shotgun (WGS) entry which is preliminary data.</text>
</comment>
<proteinExistence type="predicted"/>
<dbReference type="Pfam" id="PF12439">
    <property type="entry name" value="GDE_N"/>
    <property type="match status" value="1"/>
</dbReference>
<dbReference type="GO" id="GO:0005980">
    <property type="term" value="P:glycogen catabolic process"/>
    <property type="evidence" value="ECO:0007669"/>
    <property type="project" value="InterPro"/>
</dbReference>
<dbReference type="InterPro" id="IPR012341">
    <property type="entry name" value="6hp_glycosidase-like_sf"/>
</dbReference>
<organism evidence="4 5">
    <name type="scientific">Candidatus Mcinerneyibacterium aminivorans</name>
    <dbReference type="NCBI Taxonomy" id="2703815"/>
    <lineage>
        <taxon>Bacteria</taxon>
        <taxon>Candidatus Macinerneyibacteriota</taxon>
        <taxon>Candidatus Mcinerneyibacteria</taxon>
        <taxon>Candidatus Mcinerneyibacteriales</taxon>
        <taxon>Candidatus Mcinerneyibacteriaceae</taxon>
        <taxon>Candidatus Mcinerneyibacterium</taxon>
    </lineage>
</organism>
<sequence>MSYDNYKKEVFHHEWILTNNFGGYSLGFGNLINERKYNGLLIAADKTVRNHIVFNQEEKVECGIGNFYLDSNSYLDCIYPNGYKHIVKSWLRPYPSVLFSSLPFNEKILILKEIKMHKEKNITLVKYTNLSSQTLYFTVRPKYTLRNHHHINKPGYWQENNNEVNLHKNGGFVKNLSNNISGYTYFDKGMISVDEMVFEKNYYTIEASRGYDAVEDLLSPFKITFTLDSRTSNYILFSDNKIEDLKGEINKIEKRYPVYLLPKDHPVKRKRKSFEKNNLILADKEIFTFKQYKNILKLAMKDFYIKDDIVAGYPWFYCWGRDTFISLKAFADIKGFDNKMYKIFTNYGNKIKQGIIPNMIIGSRDENNYDTVDASLWFIVRAFELMDKLKTKSKKKKIFNYIKKILLSYLFNDNHLFRLDEDKLIDIVSKTVGITWMDARVYNKAVTPRMGKCIEINCLWYNALRLFVKFASRMDINENTEIVIDEYGTSINYIEKVANLVKESMQKFVKNDRLVDRIYNDNKIDDIRPNAVIGLSLPFKPFNRRIIENTFIYTKKELLTPFGLRSLSPDDSKFKRKYMGDQVMRDMAYHQGTVWAWILLPYVNVYYWLYKNKYDKQELKKEIEGTIINFRQMFLKGYIGTVAEVWDGIDPDVPKGCPAQAWSTAALFEIEKIIERM</sequence>
<dbReference type="PANTHER" id="PTHR10569">
    <property type="entry name" value="GLYCOGEN DEBRANCHING ENZYME"/>
    <property type="match status" value="1"/>
</dbReference>
<keyword evidence="1" id="KW-0812">Transmembrane</keyword>
<dbReference type="Gene3D" id="1.50.10.10">
    <property type="match status" value="1"/>
</dbReference>
<dbReference type="InterPro" id="IPR024742">
    <property type="entry name" value="Glycogen_debranch_N"/>
</dbReference>
<dbReference type="AlphaFoldDB" id="A0A5D0M9S0"/>